<sequence>MTKPERDGQREGANSPTTNDLATDSNLTNPPVILITGCSTGIGRHCAFAMQQHGWRVFATARQPEDVEALKNAGLHDALPLDVDNDTSIQRAVDTLLGRTSGRIDAVFNNAGFGQPGAVEDLPREALREQFETNVFGAQAVIRAVLPAMRARGHGRIVQHSSVLGFIGLPWRGAYNASKYALEGLTDTLRQELRGSGVEAILIQTGPVTSEFRTTGRKKFDRWIDPATSPHEVTYQGVIDRLESEGDPPFTLGADAVARKLRKAVESTRPKPRYHVTVPTHVFKALRRILPTRALDTVIRWVNG</sequence>
<dbReference type="Proteomes" id="UP000292298">
    <property type="component" value="Unassembled WGS sequence"/>
</dbReference>
<evidence type="ECO:0000256" key="2">
    <source>
        <dbReference type="ARBA" id="ARBA00023002"/>
    </source>
</evidence>
<feature type="region of interest" description="Disordered" evidence="4">
    <location>
        <begin position="1"/>
        <end position="26"/>
    </location>
</feature>
<dbReference type="Gene3D" id="3.40.50.720">
    <property type="entry name" value="NAD(P)-binding Rossmann-like Domain"/>
    <property type="match status" value="1"/>
</dbReference>
<dbReference type="PRINTS" id="PR00080">
    <property type="entry name" value="SDRFAMILY"/>
</dbReference>
<dbReference type="SUPFAM" id="SSF51735">
    <property type="entry name" value="NAD(P)-binding Rossmann-fold domains"/>
    <property type="match status" value="1"/>
</dbReference>
<dbReference type="InterPro" id="IPR002347">
    <property type="entry name" value="SDR_fam"/>
</dbReference>
<evidence type="ECO:0000256" key="4">
    <source>
        <dbReference type="SAM" id="MobiDB-lite"/>
    </source>
</evidence>
<organism evidence="6 7">
    <name type="scientific">Spiribacter vilamensis</name>
    <dbReference type="NCBI Taxonomy" id="531306"/>
    <lineage>
        <taxon>Bacteria</taxon>
        <taxon>Pseudomonadati</taxon>
        <taxon>Pseudomonadota</taxon>
        <taxon>Gammaproteobacteria</taxon>
        <taxon>Chromatiales</taxon>
        <taxon>Ectothiorhodospiraceae</taxon>
        <taxon>Spiribacter</taxon>
    </lineage>
</organism>
<evidence type="ECO:0000256" key="1">
    <source>
        <dbReference type="ARBA" id="ARBA00006484"/>
    </source>
</evidence>
<dbReference type="CDD" id="cd05374">
    <property type="entry name" value="17beta-HSD-like_SDR_c"/>
    <property type="match status" value="1"/>
</dbReference>
<dbReference type="SMART" id="SM00822">
    <property type="entry name" value="PKS_KR"/>
    <property type="match status" value="1"/>
</dbReference>
<proteinExistence type="inferred from homology"/>
<accession>A0A4Q8D1C3</accession>
<evidence type="ECO:0000256" key="3">
    <source>
        <dbReference type="RuleBase" id="RU000363"/>
    </source>
</evidence>
<protein>
    <submittedName>
        <fullName evidence="6">NADP-dependent 3-hydroxy acid dehydrogenase YdfG</fullName>
    </submittedName>
</protein>
<dbReference type="PROSITE" id="PS00061">
    <property type="entry name" value="ADH_SHORT"/>
    <property type="match status" value="1"/>
</dbReference>
<evidence type="ECO:0000259" key="5">
    <source>
        <dbReference type="SMART" id="SM00822"/>
    </source>
</evidence>
<comment type="similarity">
    <text evidence="1 3">Belongs to the short-chain dehydrogenases/reductases (SDR) family.</text>
</comment>
<name>A0A4Q8D1C3_9GAMM</name>
<dbReference type="PANTHER" id="PTHR44169:SF6">
    <property type="entry name" value="NADPH-DEPENDENT 1-ACYLDIHYDROXYACETONE PHOSPHATE REDUCTASE"/>
    <property type="match status" value="1"/>
</dbReference>
<dbReference type="GO" id="GO:0016491">
    <property type="term" value="F:oxidoreductase activity"/>
    <property type="evidence" value="ECO:0007669"/>
    <property type="project" value="UniProtKB-KW"/>
</dbReference>
<dbReference type="AlphaFoldDB" id="A0A4Q8D1C3"/>
<dbReference type="EMBL" id="SHLI01000001">
    <property type="protein sequence ID" value="RZU99128.1"/>
    <property type="molecule type" value="Genomic_DNA"/>
</dbReference>
<reference evidence="6 7" key="1">
    <citation type="submission" date="2019-02" db="EMBL/GenBank/DDBJ databases">
        <title>Genomic Encyclopedia of Type Strains, Phase IV (KMG-IV): sequencing the most valuable type-strain genomes for metagenomic binning, comparative biology and taxonomic classification.</title>
        <authorList>
            <person name="Goeker M."/>
        </authorList>
    </citation>
    <scope>NUCLEOTIDE SEQUENCE [LARGE SCALE GENOMIC DNA]</scope>
    <source>
        <strain evidence="6 7">DSM 21056</strain>
    </source>
</reference>
<dbReference type="InterPro" id="IPR020904">
    <property type="entry name" value="Sc_DH/Rdtase_CS"/>
</dbReference>
<feature type="compositionally biased region" description="Polar residues" evidence="4">
    <location>
        <begin position="12"/>
        <end position="26"/>
    </location>
</feature>
<dbReference type="PRINTS" id="PR00081">
    <property type="entry name" value="GDHRDH"/>
</dbReference>
<dbReference type="Pfam" id="PF00106">
    <property type="entry name" value="adh_short"/>
    <property type="match status" value="1"/>
</dbReference>
<keyword evidence="7" id="KW-1185">Reference proteome</keyword>
<dbReference type="InterPro" id="IPR057326">
    <property type="entry name" value="KR_dom"/>
</dbReference>
<evidence type="ECO:0000313" key="7">
    <source>
        <dbReference type="Proteomes" id="UP000292298"/>
    </source>
</evidence>
<comment type="caution">
    <text evidence="6">The sequence shown here is derived from an EMBL/GenBank/DDBJ whole genome shotgun (WGS) entry which is preliminary data.</text>
</comment>
<feature type="domain" description="Ketoreductase" evidence="5">
    <location>
        <begin position="31"/>
        <end position="212"/>
    </location>
</feature>
<evidence type="ECO:0000313" key="6">
    <source>
        <dbReference type="EMBL" id="RZU99128.1"/>
    </source>
</evidence>
<dbReference type="PANTHER" id="PTHR44169">
    <property type="entry name" value="NADPH-DEPENDENT 1-ACYLDIHYDROXYACETONE PHOSPHATE REDUCTASE"/>
    <property type="match status" value="1"/>
</dbReference>
<feature type="compositionally biased region" description="Basic and acidic residues" evidence="4">
    <location>
        <begin position="1"/>
        <end position="10"/>
    </location>
</feature>
<dbReference type="RefSeq" id="WP_130503385.1">
    <property type="nucleotide sequence ID" value="NZ_SHLI01000001.1"/>
</dbReference>
<gene>
    <name evidence="6" type="ORF">EV698_1408</name>
</gene>
<dbReference type="OrthoDB" id="9810734at2"/>
<dbReference type="InterPro" id="IPR036291">
    <property type="entry name" value="NAD(P)-bd_dom_sf"/>
</dbReference>
<keyword evidence="2" id="KW-0560">Oxidoreductase</keyword>